<comment type="subcellular location">
    <subcellularLocation>
        <location evidence="1">Membrane</location>
        <topology evidence="1">Multi-pass membrane protein</topology>
    </subcellularLocation>
</comment>
<dbReference type="Pfam" id="PF20684">
    <property type="entry name" value="Fung_rhodopsin"/>
    <property type="match status" value="1"/>
</dbReference>
<feature type="transmembrane region" description="Helical" evidence="6">
    <location>
        <begin position="26"/>
        <end position="50"/>
    </location>
</feature>
<evidence type="ECO:0000256" key="1">
    <source>
        <dbReference type="ARBA" id="ARBA00004141"/>
    </source>
</evidence>
<evidence type="ECO:0000256" key="4">
    <source>
        <dbReference type="ARBA" id="ARBA00023136"/>
    </source>
</evidence>
<protein>
    <recommendedName>
        <fullName evidence="7">Rhodopsin domain-containing protein</fullName>
    </recommendedName>
</protein>
<feature type="transmembrane region" description="Helical" evidence="6">
    <location>
        <begin position="62"/>
        <end position="85"/>
    </location>
</feature>
<reference evidence="8 9" key="1">
    <citation type="submission" date="2023-01" db="EMBL/GenBank/DDBJ databases">
        <title>Analysis of 21 Apiospora genomes using comparative genomics revels a genus with tremendous synthesis potential of carbohydrate active enzymes and secondary metabolites.</title>
        <authorList>
            <person name="Sorensen T."/>
        </authorList>
    </citation>
    <scope>NUCLEOTIDE SEQUENCE [LARGE SCALE GENOMIC DNA]</scope>
    <source>
        <strain evidence="8 9">CBS 24483</strain>
    </source>
</reference>
<dbReference type="PANTHER" id="PTHR33048:SF146">
    <property type="entry name" value="INTEGRAL MEMBRANE PROTEIN"/>
    <property type="match status" value="1"/>
</dbReference>
<dbReference type="RefSeq" id="XP_066707425.1">
    <property type="nucleotide sequence ID" value="XM_066838532.1"/>
</dbReference>
<evidence type="ECO:0000256" key="5">
    <source>
        <dbReference type="ARBA" id="ARBA00038359"/>
    </source>
</evidence>
<dbReference type="InterPro" id="IPR049326">
    <property type="entry name" value="Rhodopsin_dom_fungi"/>
</dbReference>
<accession>A0ABR1QZE7</accession>
<comment type="caution">
    <text evidence="8">The sequence shown here is derived from an EMBL/GenBank/DDBJ whole genome shotgun (WGS) entry which is preliminary data.</text>
</comment>
<evidence type="ECO:0000256" key="2">
    <source>
        <dbReference type="ARBA" id="ARBA00022692"/>
    </source>
</evidence>
<proteinExistence type="inferred from homology"/>
<organism evidence="8 9">
    <name type="scientific">Apiospora aurea</name>
    <dbReference type="NCBI Taxonomy" id="335848"/>
    <lineage>
        <taxon>Eukaryota</taxon>
        <taxon>Fungi</taxon>
        <taxon>Dikarya</taxon>
        <taxon>Ascomycota</taxon>
        <taxon>Pezizomycotina</taxon>
        <taxon>Sordariomycetes</taxon>
        <taxon>Xylariomycetidae</taxon>
        <taxon>Amphisphaeriales</taxon>
        <taxon>Apiosporaceae</taxon>
        <taxon>Apiospora</taxon>
    </lineage>
</organism>
<sequence>MTLGVLFGHRLDALALLHLLGNAAKYYTIAAVVYLLASGFSKIGVGLVLLRLTSNSDMRGMRWFLAGCITTTAAWFLGGALVFALQCRPLSKAWDLSGAAPGTCMPASTIGTAGIVVSAGDVFFTTVSTLMTIIRLKYVITVAKMTAETGIAGPGIVNTTLEATM</sequence>
<name>A0ABR1QZE7_9PEZI</name>
<dbReference type="Proteomes" id="UP001391051">
    <property type="component" value="Unassembled WGS sequence"/>
</dbReference>
<evidence type="ECO:0000259" key="7">
    <source>
        <dbReference type="Pfam" id="PF20684"/>
    </source>
</evidence>
<comment type="similarity">
    <text evidence="5">Belongs to the SAT4 family.</text>
</comment>
<feature type="domain" description="Rhodopsin" evidence="7">
    <location>
        <begin position="23"/>
        <end position="119"/>
    </location>
</feature>
<dbReference type="EMBL" id="JAQQWE010000001">
    <property type="protein sequence ID" value="KAK7968033.1"/>
    <property type="molecule type" value="Genomic_DNA"/>
</dbReference>
<keyword evidence="3 6" id="KW-1133">Transmembrane helix</keyword>
<feature type="transmembrane region" description="Helical" evidence="6">
    <location>
        <begin position="105"/>
        <end position="127"/>
    </location>
</feature>
<dbReference type="InterPro" id="IPR052337">
    <property type="entry name" value="SAT4-like"/>
</dbReference>
<evidence type="ECO:0000313" key="8">
    <source>
        <dbReference type="EMBL" id="KAK7968033.1"/>
    </source>
</evidence>
<evidence type="ECO:0000256" key="6">
    <source>
        <dbReference type="SAM" id="Phobius"/>
    </source>
</evidence>
<keyword evidence="9" id="KW-1185">Reference proteome</keyword>
<evidence type="ECO:0000256" key="3">
    <source>
        <dbReference type="ARBA" id="ARBA00022989"/>
    </source>
</evidence>
<dbReference type="PANTHER" id="PTHR33048">
    <property type="entry name" value="PTH11-LIKE INTEGRAL MEMBRANE PROTEIN (AFU_ORTHOLOGUE AFUA_5G11245)"/>
    <property type="match status" value="1"/>
</dbReference>
<dbReference type="GeneID" id="92071594"/>
<keyword evidence="2 6" id="KW-0812">Transmembrane</keyword>
<gene>
    <name evidence="8" type="ORF">PG986_002310</name>
</gene>
<keyword evidence="4 6" id="KW-0472">Membrane</keyword>
<evidence type="ECO:0000313" key="9">
    <source>
        <dbReference type="Proteomes" id="UP001391051"/>
    </source>
</evidence>